<dbReference type="Gene3D" id="3.30.70.100">
    <property type="match status" value="1"/>
</dbReference>
<dbReference type="Proteomes" id="UP000515598">
    <property type="component" value="Chromosome"/>
</dbReference>
<dbReference type="RefSeq" id="WP_154350642.1">
    <property type="nucleotide sequence ID" value="NZ_CP040433.1"/>
</dbReference>
<dbReference type="SMART" id="SM01034">
    <property type="entry name" value="BLUF"/>
    <property type="match status" value="1"/>
</dbReference>
<dbReference type="SUPFAM" id="SSF54975">
    <property type="entry name" value="Acylphosphatase/BLUF domain-like"/>
    <property type="match status" value="1"/>
</dbReference>
<dbReference type="InterPro" id="IPR036046">
    <property type="entry name" value="Acylphosphatase-like_dom_sf"/>
</dbReference>
<sequence>MLHAFAYSSHMSAALSDEMLRQIVSRSATFNRRVDVTGALLIDGQRFFQYIEGPPDGLEAVKRRIQDSRSHAAVVPVLDMAISTRAVPYWAMTRIETGQVVVSGLVNARWDEFGHSVPGMDQLVGLLRPHFPRIGALSARHAPVGSS</sequence>
<dbReference type="PROSITE" id="PS50925">
    <property type="entry name" value="BLUF"/>
    <property type="match status" value="1"/>
</dbReference>
<gene>
    <name evidence="2" type="ORF">GPNADHDJ_01088</name>
</gene>
<dbReference type="Pfam" id="PF04940">
    <property type="entry name" value="BLUF"/>
    <property type="match status" value="1"/>
</dbReference>
<organism evidence="2 3">
    <name type="scientific">Stenotrophomonas maltophilia</name>
    <name type="common">Pseudomonas maltophilia</name>
    <name type="synonym">Xanthomonas maltophilia</name>
    <dbReference type="NCBI Taxonomy" id="40324"/>
    <lineage>
        <taxon>Bacteria</taxon>
        <taxon>Pseudomonadati</taxon>
        <taxon>Pseudomonadota</taxon>
        <taxon>Gammaproteobacteria</taxon>
        <taxon>Lysobacterales</taxon>
        <taxon>Lysobacteraceae</taxon>
        <taxon>Stenotrophomonas</taxon>
        <taxon>Stenotrophomonas maltophilia group</taxon>
    </lineage>
</organism>
<proteinExistence type="predicted"/>
<evidence type="ECO:0000313" key="2">
    <source>
        <dbReference type="EMBL" id="QNG76905.1"/>
    </source>
</evidence>
<dbReference type="AlphaFoldDB" id="A0AAX1I959"/>
<reference evidence="2 3" key="1">
    <citation type="submission" date="2020-08" db="EMBL/GenBank/DDBJ databases">
        <title>Phenotypic and transcriptomic analysis of seven clinical Stenotrophomonas maltophilia isolates identify a small set of shared and commonly regulated genes involved in biofilm lifestyle.</title>
        <authorList>
            <person name="Alio I."/>
            <person name="Gudzuhn M."/>
            <person name="Streit W."/>
        </authorList>
    </citation>
    <scope>NUCLEOTIDE SEQUENCE [LARGE SCALE GENOMIC DNA]</scope>
    <source>
        <strain evidence="2 3">UHH_SKK55</strain>
    </source>
</reference>
<dbReference type="InterPro" id="IPR007024">
    <property type="entry name" value="BLUF_domain"/>
</dbReference>
<protein>
    <submittedName>
        <fullName evidence="2">F420H(2):quinone oxidoreductase</fullName>
    </submittedName>
</protein>
<accession>A0AAX1I959</accession>
<evidence type="ECO:0000259" key="1">
    <source>
        <dbReference type="PROSITE" id="PS50925"/>
    </source>
</evidence>
<evidence type="ECO:0000313" key="3">
    <source>
        <dbReference type="Proteomes" id="UP000515598"/>
    </source>
</evidence>
<name>A0AAX1I959_STEMA</name>
<dbReference type="GO" id="GO:0009882">
    <property type="term" value="F:blue light photoreceptor activity"/>
    <property type="evidence" value="ECO:0007669"/>
    <property type="project" value="InterPro"/>
</dbReference>
<dbReference type="GO" id="GO:0071949">
    <property type="term" value="F:FAD binding"/>
    <property type="evidence" value="ECO:0007669"/>
    <property type="project" value="InterPro"/>
</dbReference>
<feature type="domain" description="BLUF" evidence="1">
    <location>
        <begin position="2"/>
        <end position="93"/>
    </location>
</feature>
<dbReference type="EMBL" id="CP060025">
    <property type="protein sequence ID" value="QNG76905.1"/>
    <property type="molecule type" value="Genomic_DNA"/>
</dbReference>